<evidence type="ECO:0000313" key="4">
    <source>
        <dbReference type="Proteomes" id="UP000298030"/>
    </source>
</evidence>
<comment type="caution">
    <text evidence="3">The sequence shown here is derived from an EMBL/GenBank/DDBJ whole genome shotgun (WGS) entry which is preliminary data.</text>
</comment>
<keyword evidence="4" id="KW-1185">Reference proteome</keyword>
<evidence type="ECO:0008006" key="5">
    <source>
        <dbReference type="Google" id="ProtNLM"/>
    </source>
</evidence>
<dbReference type="Proteomes" id="UP000298030">
    <property type="component" value="Unassembled WGS sequence"/>
</dbReference>
<feature type="chain" id="PRO_5021465199" description="Alpha/beta-hydrolase" evidence="2">
    <location>
        <begin position="20"/>
        <end position="274"/>
    </location>
</feature>
<keyword evidence="2" id="KW-0732">Signal</keyword>
<evidence type="ECO:0000313" key="3">
    <source>
        <dbReference type="EMBL" id="TEB37235.1"/>
    </source>
</evidence>
<sequence>MKSAFLLFLLAYWLDFVAGNAYIPASPSNDTSAGQLNSTETSQITMQWFSHGSYANHIMTGSRRQGSTGISKGVFVHLFADKFTPTTEGTNTPWIAFIPCDANSNSGPSTEPDIFTLAQSKGAVSAVLYSLDSETCLLDPAFEVSHFTSPDGIDIFLSSSSSAAHLIQYQFGQLDSPRLLEYDSALLNSSFDDVTKSIQEGYPISAGYLLTTLEAWNATEDAFPDPGAQGGGGNSNSTDTGGNGNQGSGALSVRLDIMSHGLAFVFLGIVAAVN</sequence>
<dbReference type="EMBL" id="QPFP01000004">
    <property type="protein sequence ID" value="TEB37235.1"/>
    <property type="molecule type" value="Genomic_DNA"/>
</dbReference>
<dbReference type="OrthoDB" id="8062037at2759"/>
<protein>
    <recommendedName>
        <fullName evidence="5">Alpha/beta-hydrolase</fullName>
    </recommendedName>
</protein>
<gene>
    <name evidence="3" type="ORF">FA13DRAFT_1786421</name>
</gene>
<dbReference type="STRING" id="71717.A0A4Y7TSS1"/>
<evidence type="ECO:0000256" key="1">
    <source>
        <dbReference type="SAM" id="MobiDB-lite"/>
    </source>
</evidence>
<accession>A0A4Y7TSS1</accession>
<feature type="region of interest" description="Disordered" evidence="1">
    <location>
        <begin position="221"/>
        <end position="245"/>
    </location>
</feature>
<reference evidence="3 4" key="1">
    <citation type="journal article" date="2019" name="Nat. Ecol. Evol.">
        <title>Megaphylogeny resolves global patterns of mushroom evolution.</title>
        <authorList>
            <person name="Varga T."/>
            <person name="Krizsan K."/>
            <person name="Foldi C."/>
            <person name="Dima B."/>
            <person name="Sanchez-Garcia M."/>
            <person name="Sanchez-Ramirez S."/>
            <person name="Szollosi G.J."/>
            <person name="Szarkandi J.G."/>
            <person name="Papp V."/>
            <person name="Albert L."/>
            <person name="Andreopoulos W."/>
            <person name="Angelini C."/>
            <person name="Antonin V."/>
            <person name="Barry K.W."/>
            <person name="Bougher N.L."/>
            <person name="Buchanan P."/>
            <person name="Buyck B."/>
            <person name="Bense V."/>
            <person name="Catcheside P."/>
            <person name="Chovatia M."/>
            <person name="Cooper J."/>
            <person name="Damon W."/>
            <person name="Desjardin D."/>
            <person name="Finy P."/>
            <person name="Geml J."/>
            <person name="Haridas S."/>
            <person name="Hughes K."/>
            <person name="Justo A."/>
            <person name="Karasinski D."/>
            <person name="Kautmanova I."/>
            <person name="Kiss B."/>
            <person name="Kocsube S."/>
            <person name="Kotiranta H."/>
            <person name="LaButti K.M."/>
            <person name="Lechner B.E."/>
            <person name="Liimatainen K."/>
            <person name="Lipzen A."/>
            <person name="Lukacs Z."/>
            <person name="Mihaltcheva S."/>
            <person name="Morgado L.N."/>
            <person name="Niskanen T."/>
            <person name="Noordeloos M.E."/>
            <person name="Ohm R.A."/>
            <person name="Ortiz-Santana B."/>
            <person name="Ovrebo C."/>
            <person name="Racz N."/>
            <person name="Riley R."/>
            <person name="Savchenko A."/>
            <person name="Shiryaev A."/>
            <person name="Soop K."/>
            <person name="Spirin V."/>
            <person name="Szebenyi C."/>
            <person name="Tomsovsky M."/>
            <person name="Tulloss R.E."/>
            <person name="Uehling J."/>
            <person name="Grigoriev I.V."/>
            <person name="Vagvolgyi C."/>
            <person name="Papp T."/>
            <person name="Martin F.M."/>
            <person name="Miettinen O."/>
            <person name="Hibbett D.S."/>
            <person name="Nagy L.G."/>
        </authorList>
    </citation>
    <scope>NUCLEOTIDE SEQUENCE [LARGE SCALE GENOMIC DNA]</scope>
    <source>
        <strain evidence="3 4">FP101781</strain>
    </source>
</reference>
<feature type="signal peptide" evidence="2">
    <location>
        <begin position="1"/>
        <end position="19"/>
    </location>
</feature>
<name>A0A4Y7TSS1_COPMI</name>
<proteinExistence type="predicted"/>
<organism evidence="3 4">
    <name type="scientific">Coprinellus micaceus</name>
    <name type="common">Glistening ink-cap mushroom</name>
    <name type="synonym">Coprinus micaceus</name>
    <dbReference type="NCBI Taxonomy" id="71717"/>
    <lineage>
        <taxon>Eukaryota</taxon>
        <taxon>Fungi</taxon>
        <taxon>Dikarya</taxon>
        <taxon>Basidiomycota</taxon>
        <taxon>Agaricomycotina</taxon>
        <taxon>Agaricomycetes</taxon>
        <taxon>Agaricomycetidae</taxon>
        <taxon>Agaricales</taxon>
        <taxon>Agaricineae</taxon>
        <taxon>Psathyrellaceae</taxon>
        <taxon>Coprinellus</taxon>
    </lineage>
</organism>
<dbReference type="AlphaFoldDB" id="A0A4Y7TSS1"/>
<evidence type="ECO:0000256" key="2">
    <source>
        <dbReference type="SAM" id="SignalP"/>
    </source>
</evidence>